<proteinExistence type="predicted"/>
<dbReference type="HOGENOM" id="CLU_2114550_0_0_1"/>
<protein>
    <submittedName>
        <fullName evidence="1">Uncharacterized protein</fullName>
    </submittedName>
</protein>
<dbReference type="EMBL" id="AGCU01157486">
    <property type="status" value="NOT_ANNOTATED_CDS"/>
    <property type="molecule type" value="Genomic_DNA"/>
</dbReference>
<keyword evidence="2" id="KW-1185">Reference proteome</keyword>
<sequence length="115" mass="13067">RWARGTAALLPRRISTTNRPHIFRHRFGGTVFIVEPLDSIIEVIHLHLFHFALGRGLLAPSGNCQTLVEHGCTFDWHCWSAVVLGEFWAWDRGGVEFERSSVTELGGRADCRVER</sequence>
<reference evidence="1" key="4">
    <citation type="submission" date="2025-09" db="UniProtKB">
        <authorList>
            <consortium name="Ensembl"/>
        </authorList>
    </citation>
    <scope>IDENTIFICATION</scope>
</reference>
<organism evidence="1 2">
    <name type="scientific">Pelodiscus sinensis</name>
    <name type="common">Chinese softshell turtle</name>
    <name type="synonym">Trionyx sinensis</name>
    <dbReference type="NCBI Taxonomy" id="13735"/>
    <lineage>
        <taxon>Eukaryota</taxon>
        <taxon>Metazoa</taxon>
        <taxon>Chordata</taxon>
        <taxon>Craniata</taxon>
        <taxon>Vertebrata</taxon>
        <taxon>Euteleostomi</taxon>
        <taxon>Archelosauria</taxon>
        <taxon>Testudinata</taxon>
        <taxon>Testudines</taxon>
        <taxon>Cryptodira</taxon>
        <taxon>Trionychia</taxon>
        <taxon>Trionychidae</taxon>
        <taxon>Pelodiscus</taxon>
    </lineage>
</organism>
<reference evidence="1" key="3">
    <citation type="submission" date="2025-08" db="UniProtKB">
        <authorList>
            <consortium name="Ensembl"/>
        </authorList>
    </citation>
    <scope>IDENTIFICATION</scope>
</reference>
<evidence type="ECO:0000313" key="2">
    <source>
        <dbReference type="Proteomes" id="UP000007267"/>
    </source>
</evidence>
<dbReference type="AlphaFoldDB" id="K7GHL3"/>
<name>K7GHL3_PELSI</name>
<evidence type="ECO:0000313" key="1">
    <source>
        <dbReference type="Ensembl" id="ENSPSIP00000019774.1"/>
    </source>
</evidence>
<dbReference type="Proteomes" id="UP000007267">
    <property type="component" value="Unassembled WGS sequence"/>
</dbReference>
<dbReference type="Ensembl" id="ENSPSIT00000019867.1">
    <property type="protein sequence ID" value="ENSPSIP00000019774.1"/>
    <property type="gene ID" value="ENSPSIG00000017542.1"/>
</dbReference>
<reference evidence="2" key="2">
    <citation type="journal article" date="2013" name="Nat. Genet.">
        <title>The draft genomes of soft-shell turtle and green sea turtle yield insights into the development and evolution of the turtle-specific body plan.</title>
        <authorList>
            <person name="Wang Z."/>
            <person name="Pascual-Anaya J."/>
            <person name="Zadissa A."/>
            <person name="Li W."/>
            <person name="Niimura Y."/>
            <person name="Huang Z."/>
            <person name="Li C."/>
            <person name="White S."/>
            <person name="Xiong Z."/>
            <person name="Fang D."/>
            <person name="Wang B."/>
            <person name="Ming Y."/>
            <person name="Chen Y."/>
            <person name="Zheng Y."/>
            <person name="Kuraku S."/>
            <person name="Pignatelli M."/>
            <person name="Herrero J."/>
            <person name="Beal K."/>
            <person name="Nozawa M."/>
            <person name="Li Q."/>
            <person name="Wang J."/>
            <person name="Zhang H."/>
            <person name="Yu L."/>
            <person name="Shigenobu S."/>
            <person name="Wang J."/>
            <person name="Liu J."/>
            <person name="Flicek P."/>
            <person name="Searle S."/>
            <person name="Wang J."/>
            <person name="Kuratani S."/>
            <person name="Yin Y."/>
            <person name="Aken B."/>
            <person name="Zhang G."/>
            <person name="Irie N."/>
        </authorList>
    </citation>
    <scope>NUCLEOTIDE SEQUENCE [LARGE SCALE GENOMIC DNA]</scope>
    <source>
        <strain evidence="2">Daiwa-1</strain>
    </source>
</reference>
<reference evidence="2" key="1">
    <citation type="submission" date="2011-10" db="EMBL/GenBank/DDBJ databases">
        <authorList>
            <consortium name="Soft-shell Turtle Genome Consortium"/>
        </authorList>
    </citation>
    <scope>NUCLEOTIDE SEQUENCE [LARGE SCALE GENOMIC DNA]</scope>
    <source>
        <strain evidence="2">Daiwa-1</strain>
    </source>
</reference>
<accession>K7GHL3</accession>